<sequence length="468" mass="51759">MASTASAAAAKRKKSVQSALPCEIVKKYPGQQQVDLNVKIDIPGHWFNGMSAADKARSFAATAVEYDRCRQFGSGRSLAKTEAIRFQVEEDAFSEPNHEGYWIKLDQWNRFRNDTFKDNREAELAFITDADASARAVAGPAAIDEKDAPTKAAIYLYFEHVGQGTHVPMRGRNKGKTMKPKACTGLGTAYKCGPKACTDTVKAGRRPAPALAPPTSVGRRPAPTLSRQAEGLHRPWHRLQALPKHIRFVLFVILDLKHFQLSRSEPFREYSRALDERYVPCSRDTSAKLVFVTKSLMFAALCKALRAAKAQLGEPFAGFQSDIWSPKDNKTSFVCSRLSLIVKYKGKNLDVAPVLGFEEFPENRHTGPAISRYLGTLMGKAEVSMSSSITLPTLDGAANNKKAFKVMKKRFKVCGPHNLQRSIEYGLGNAGEKNPSLQLHIKGNSTQSRSFHTSVLSSQRLINAQRKT</sequence>
<keyword evidence="2" id="KW-1185">Reference proteome</keyword>
<name>A0AAE0F6F3_9CHLO</name>
<proteinExistence type="predicted"/>
<dbReference type="EMBL" id="LGRX02025019">
    <property type="protein sequence ID" value="KAK3253057.1"/>
    <property type="molecule type" value="Genomic_DNA"/>
</dbReference>
<dbReference type="Proteomes" id="UP001190700">
    <property type="component" value="Unassembled WGS sequence"/>
</dbReference>
<accession>A0AAE0F6F3</accession>
<protein>
    <submittedName>
        <fullName evidence="1">Uncharacterized protein</fullName>
    </submittedName>
</protein>
<comment type="caution">
    <text evidence="1">The sequence shown here is derived from an EMBL/GenBank/DDBJ whole genome shotgun (WGS) entry which is preliminary data.</text>
</comment>
<dbReference type="AlphaFoldDB" id="A0AAE0F6F3"/>
<gene>
    <name evidence="1" type="ORF">CYMTET_37667</name>
</gene>
<evidence type="ECO:0000313" key="2">
    <source>
        <dbReference type="Proteomes" id="UP001190700"/>
    </source>
</evidence>
<evidence type="ECO:0000313" key="1">
    <source>
        <dbReference type="EMBL" id="KAK3253057.1"/>
    </source>
</evidence>
<organism evidence="1 2">
    <name type="scientific">Cymbomonas tetramitiformis</name>
    <dbReference type="NCBI Taxonomy" id="36881"/>
    <lineage>
        <taxon>Eukaryota</taxon>
        <taxon>Viridiplantae</taxon>
        <taxon>Chlorophyta</taxon>
        <taxon>Pyramimonadophyceae</taxon>
        <taxon>Pyramimonadales</taxon>
        <taxon>Pyramimonadaceae</taxon>
        <taxon>Cymbomonas</taxon>
    </lineage>
</organism>
<reference evidence="1 2" key="1">
    <citation type="journal article" date="2015" name="Genome Biol. Evol.">
        <title>Comparative Genomics of a Bacterivorous Green Alga Reveals Evolutionary Causalities and Consequences of Phago-Mixotrophic Mode of Nutrition.</title>
        <authorList>
            <person name="Burns J.A."/>
            <person name="Paasch A."/>
            <person name="Narechania A."/>
            <person name="Kim E."/>
        </authorList>
    </citation>
    <scope>NUCLEOTIDE SEQUENCE [LARGE SCALE GENOMIC DNA]</scope>
    <source>
        <strain evidence="1 2">PLY_AMNH</strain>
    </source>
</reference>